<accession>A0AAD9YJ95</accession>
<proteinExistence type="predicted"/>
<dbReference type="SMART" id="SM00298">
    <property type="entry name" value="CHROMO"/>
    <property type="match status" value="2"/>
</dbReference>
<reference evidence="4" key="1">
    <citation type="submission" date="2023-02" db="EMBL/GenBank/DDBJ databases">
        <title>Colletotrichum kahawae CIFC_Que2 genome sequencing and assembly.</title>
        <authorList>
            <person name="Baroncelli R."/>
        </authorList>
    </citation>
    <scope>NUCLEOTIDE SEQUENCE</scope>
    <source>
        <strain evidence="4">CIFC_Que2</strain>
    </source>
</reference>
<dbReference type="GO" id="GO:0006338">
    <property type="term" value="P:chromatin remodeling"/>
    <property type="evidence" value="ECO:0007669"/>
    <property type="project" value="UniProtKB-ARBA"/>
</dbReference>
<dbReference type="PROSITE" id="PS50013">
    <property type="entry name" value="CHROMO_2"/>
    <property type="match status" value="1"/>
</dbReference>
<keyword evidence="5" id="KW-1185">Reference proteome</keyword>
<dbReference type="SUPFAM" id="SSF54160">
    <property type="entry name" value="Chromo domain-like"/>
    <property type="match status" value="1"/>
</dbReference>
<comment type="caution">
    <text evidence="4">The sequence shown here is derived from an EMBL/GenBank/DDBJ whole genome shotgun (WGS) entry which is preliminary data.</text>
</comment>
<dbReference type="InterPro" id="IPR016197">
    <property type="entry name" value="Chromo-like_dom_sf"/>
</dbReference>
<feature type="compositionally biased region" description="Basic residues" evidence="2">
    <location>
        <begin position="226"/>
        <end position="236"/>
    </location>
</feature>
<sequence length="236" mass="26658">MSPSTYVAPVAEMHCMTGYPPKSGASASFRGDMPLDAGPSTAEANLATRATCENPSDIKATTVAYESKIERILAHQNDPGDDTCFRMHVRWEGGTESWVPEIYIQKHCAPTLFAYWNSVEGGREGVMEDPGLWHVFRIISHKRGSSGNVRFHVAWVGSPQYSWEAEATVKDANSGLVEQYWDSQDGRRKAVRRSVRSKNYFGGETRAMDSKSKMRQMRRDQAQRRIANKRRKLEPR</sequence>
<dbReference type="AlphaFoldDB" id="A0AAD9YJ95"/>
<name>A0AAD9YJ95_COLKA</name>
<feature type="domain" description="Chromo" evidence="3">
    <location>
        <begin position="133"/>
        <end position="192"/>
    </location>
</feature>
<evidence type="ECO:0000256" key="1">
    <source>
        <dbReference type="ARBA" id="ARBA00011353"/>
    </source>
</evidence>
<protein>
    <submittedName>
        <fullName evidence="4">Chromo domain-containing protein</fullName>
    </submittedName>
</protein>
<dbReference type="Proteomes" id="UP001281614">
    <property type="component" value="Unassembled WGS sequence"/>
</dbReference>
<feature type="region of interest" description="Disordered" evidence="2">
    <location>
        <begin position="202"/>
        <end position="236"/>
    </location>
</feature>
<dbReference type="InterPro" id="IPR000953">
    <property type="entry name" value="Chromo/chromo_shadow_dom"/>
</dbReference>
<feature type="compositionally biased region" description="Basic and acidic residues" evidence="2">
    <location>
        <begin position="206"/>
        <end position="223"/>
    </location>
</feature>
<comment type="subunit">
    <text evidence="1">Component of the NuA4 histone acetyltransferase complex.</text>
</comment>
<evidence type="ECO:0000313" key="5">
    <source>
        <dbReference type="Proteomes" id="UP001281614"/>
    </source>
</evidence>
<organism evidence="4 5">
    <name type="scientific">Colletotrichum kahawae</name>
    <name type="common">Coffee berry disease fungus</name>
    <dbReference type="NCBI Taxonomy" id="34407"/>
    <lineage>
        <taxon>Eukaryota</taxon>
        <taxon>Fungi</taxon>
        <taxon>Dikarya</taxon>
        <taxon>Ascomycota</taxon>
        <taxon>Pezizomycotina</taxon>
        <taxon>Sordariomycetes</taxon>
        <taxon>Hypocreomycetidae</taxon>
        <taxon>Glomerellales</taxon>
        <taxon>Glomerellaceae</taxon>
        <taxon>Colletotrichum</taxon>
        <taxon>Colletotrichum gloeosporioides species complex</taxon>
    </lineage>
</organism>
<evidence type="ECO:0000313" key="4">
    <source>
        <dbReference type="EMBL" id="KAK2769714.1"/>
    </source>
</evidence>
<evidence type="ECO:0000256" key="2">
    <source>
        <dbReference type="SAM" id="MobiDB-lite"/>
    </source>
</evidence>
<gene>
    <name evidence="4" type="ORF">CKAH01_15081</name>
</gene>
<dbReference type="Gene3D" id="2.40.50.40">
    <property type="match status" value="1"/>
</dbReference>
<dbReference type="EMBL" id="VYYT01000107">
    <property type="protein sequence ID" value="KAK2769714.1"/>
    <property type="molecule type" value="Genomic_DNA"/>
</dbReference>
<evidence type="ECO:0000259" key="3">
    <source>
        <dbReference type="PROSITE" id="PS50013"/>
    </source>
</evidence>